<accession>A0ABV7X773</accession>
<dbReference type="Gene3D" id="3.40.50.1820">
    <property type="entry name" value="alpha/beta hydrolase"/>
    <property type="match status" value="1"/>
</dbReference>
<dbReference type="InterPro" id="IPR029058">
    <property type="entry name" value="AB_hydrolase_fold"/>
</dbReference>
<dbReference type="Proteomes" id="UP001595615">
    <property type="component" value="Unassembled WGS sequence"/>
</dbReference>
<proteinExistence type="predicted"/>
<dbReference type="RefSeq" id="WP_380857934.1">
    <property type="nucleotide sequence ID" value="NZ_JBHRXV010000004.1"/>
</dbReference>
<name>A0ABV7X773_9SPHN</name>
<reference evidence="3" key="1">
    <citation type="journal article" date="2019" name="Int. J. Syst. Evol. Microbiol.">
        <title>The Global Catalogue of Microorganisms (GCM) 10K type strain sequencing project: providing services to taxonomists for standard genome sequencing and annotation.</title>
        <authorList>
            <consortium name="The Broad Institute Genomics Platform"/>
            <consortium name="The Broad Institute Genome Sequencing Center for Infectious Disease"/>
            <person name="Wu L."/>
            <person name="Ma J."/>
        </authorList>
    </citation>
    <scope>NUCLEOTIDE SEQUENCE [LARGE SCALE GENOMIC DNA]</scope>
    <source>
        <strain evidence="3">KCTC 42644</strain>
    </source>
</reference>
<keyword evidence="2" id="KW-0378">Hydrolase</keyword>
<gene>
    <name evidence="2" type="ORF">ACFOMD_05230</name>
</gene>
<dbReference type="PANTHER" id="PTHR11614">
    <property type="entry name" value="PHOSPHOLIPASE-RELATED"/>
    <property type="match status" value="1"/>
</dbReference>
<keyword evidence="3" id="KW-1185">Reference proteome</keyword>
<evidence type="ECO:0000259" key="1">
    <source>
        <dbReference type="Pfam" id="PF12146"/>
    </source>
</evidence>
<dbReference type="EMBL" id="JBHRXV010000004">
    <property type="protein sequence ID" value="MFC3711961.1"/>
    <property type="molecule type" value="Genomic_DNA"/>
</dbReference>
<dbReference type="SUPFAM" id="SSF53474">
    <property type="entry name" value="alpha/beta-Hydrolases"/>
    <property type="match status" value="1"/>
</dbReference>
<evidence type="ECO:0000313" key="3">
    <source>
        <dbReference type="Proteomes" id="UP001595615"/>
    </source>
</evidence>
<sequence length="310" mass="33784">MSADPLSRRRTLPPDPIRDTLAVDGWPLRTVHWAGGDAGSILFVGGRADFIEKYGEAYWAWRDAGFGVATFDWRGQGLSGRTGVAPSVGHGDFNRWTDDLDAVVAWFVATMPAPHFVVGHSMGGHLTLRHLARGRSPLQRGVLLAPMVGIRAVGVAPRVMRWLADRATGIGWGGRFALAQRPYGAWQQRPERQALLTGSPERFGDERWWIDGDPDLAIGGISFGWLSSALASIDTLFAPGALETVKTPLLILMGAREGLVDVAAVHRAAERLPNATLHIIPDGRHELLREVDSIRDETQARIVNFLKAAA</sequence>
<evidence type="ECO:0000313" key="2">
    <source>
        <dbReference type="EMBL" id="MFC3711961.1"/>
    </source>
</evidence>
<dbReference type="InterPro" id="IPR022742">
    <property type="entry name" value="Hydrolase_4"/>
</dbReference>
<dbReference type="InterPro" id="IPR051044">
    <property type="entry name" value="MAG_DAG_Lipase"/>
</dbReference>
<feature type="domain" description="Serine aminopeptidase S33" evidence="1">
    <location>
        <begin position="39"/>
        <end position="292"/>
    </location>
</feature>
<protein>
    <submittedName>
        <fullName evidence="2">Alpha/beta fold hydrolase</fullName>
    </submittedName>
</protein>
<dbReference type="GO" id="GO:0016787">
    <property type="term" value="F:hydrolase activity"/>
    <property type="evidence" value="ECO:0007669"/>
    <property type="project" value="UniProtKB-KW"/>
</dbReference>
<comment type="caution">
    <text evidence="2">The sequence shown here is derived from an EMBL/GenBank/DDBJ whole genome shotgun (WGS) entry which is preliminary data.</text>
</comment>
<organism evidence="2 3">
    <name type="scientific">Sphingoaurantiacus capsulatus</name>
    <dbReference type="NCBI Taxonomy" id="1771310"/>
    <lineage>
        <taxon>Bacteria</taxon>
        <taxon>Pseudomonadati</taxon>
        <taxon>Pseudomonadota</taxon>
        <taxon>Alphaproteobacteria</taxon>
        <taxon>Sphingomonadales</taxon>
        <taxon>Sphingosinicellaceae</taxon>
        <taxon>Sphingoaurantiacus</taxon>
    </lineage>
</organism>
<dbReference type="Pfam" id="PF12146">
    <property type="entry name" value="Hydrolase_4"/>
    <property type="match status" value="1"/>
</dbReference>